<keyword evidence="1 3" id="KW-0378">Hydrolase</keyword>
<protein>
    <submittedName>
        <fullName evidence="3">Beta-ketoadipate enol-lactone hydrolase</fullName>
        <ecNumber evidence="3">3.1.1.24</ecNumber>
    </submittedName>
</protein>
<evidence type="ECO:0000256" key="1">
    <source>
        <dbReference type="ARBA" id="ARBA00022801"/>
    </source>
</evidence>
<dbReference type="InterPro" id="IPR000073">
    <property type="entry name" value="AB_hydrolase_1"/>
</dbReference>
<sequence length="136" mass="14874">MSRLRRDGVALFYEEAGVGEPPMLLVHGLACDHTHLTPQLEHFSDYHRVVAVDLRGHGQSDAPQQEYTIEGFADDLAWVCAQLGLENPVVVGHSLGGRICLALAASYPDLPVAVVAMDSTIVPPPERSEMMRPFIE</sequence>
<dbReference type="InterPro" id="IPR029058">
    <property type="entry name" value="AB_hydrolase_fold"/>
</dbReference>
<dbReference type="PANTHER" id="PTHR43798:SF31">
    <property type="entry name" value="AB HYDROLASE SUPERFAMILY PROTEIN YCLE"/>
    <property type="match status" value="1"/>
</dbReference>
<organism evidence="3">
    <name type="scientific">uncultured Chloroflexia bacterium</name>
    <dbReference type="NCBI Taxonomy" id="1672391"/>
    <lineage>
        <taxon>Bacteria</taxon>
        <taxon>Bacillati</taxon>
        <taxon>Chloroflexota</taxon>
        <taxon>Chloroflexia</taxon>
        <taxon>environmental samples</taxon>
    </lineage>
</organism>
<dbReference type="GO" id="GO:0047570">
    <property type="term" value="F:3-oxoadipate enol-lactonase activity"/>
    <property type="evidence" value="ECO:0007669"/>
    <property type="project" value="UniProtKB-EC"/>
</dbReference>
<dbReference type="SUPFAM" id="SSF53474">
    <property type="entry name" value="alpha/beta-Hydrolases"/>
    <property type="match status" value="1"/>
</dbReference>
<evidence type="ECO:0000313" key="3">
    <source>
        <dbReference type="EMBL" id="CAA9394437.1"/>
    </source>
</evidence>
<accession>A0A6J4NQD6</accession>
<dbReference type="EMBL" id="CADCTR010003322">
    <property type="protein sequence ID" value="CAA9394437.1"/>
    <property type="molecule type" value="Genomic_DNA"/>
</dbReference>
<dbReference type="PRINTS" id="PR00111">
    <property type="entry name" value="ABHYDROLASE"/>
</dbReference>
<dbReference type="Gene3D" id="3.40.50.1820">
    <property type="entry name" value="alpha/beta hydrolase"/>
    <property type="match status" value="1"/>
</dbReference>
<gene>
    <name evidence="3" type="ORF">AVDCRST_MAG93-9896</name>
</gene>
<dbReference type="AlphaFoldDB" id="A0A6J4NQD6"/>
<dbReference type="GO" id="GO:0016020">
    <property type="term" value="C:membrane"/>
    <property type="evidence" value="ECO:0007669"/>
    <property type="project" value="TreeGrafter"/>
</dbReference>
<dbReference type="PANTHER" id="PTHR43798">
    <property type="entry name" value="MONOACYLGLYCEROL LIPASE"/>
    <property type="match status" value="1"/>
</dbReference>
<feature type="non-terminal residue" evidence="3">
    <location>
        <position position="136"/>
    </location>
</feature>
<proteinExistence type="predicted"/>
<reference evidence="3" key="1">
    <citation type="submission" date="2020-02" db="EMBL/GenBank/DDBJ databases">
        <authorList>
            <person name="Meier V. D."/>
        </authorList>
    </citation>
    <scope>NUCLEOTIDE SEQUENCE</scope>
    <source>
        <strain evidence="3">AVDCRST_MAG93</strain>
    </source>
</reference>
<dbReference type="Pfam" id="PF00561">
    <property type="entry name" value="Abhydrolase_1"/>
    <property type="match status" value="1"/>
</dbReference>
<evidence type="ECO:0000259" key="2">
    <source>
        <dbReference type="Pfam" id="PF00561"/>
    </source>
</evidence>
<feature type="domain" description="AB hydrolase-1" evidence="2">
    <location>
        <begin position="21"/>
        <end position="126"/>
    </location>
</feature>
<dbReference type="InterPro" id="IPR050266">
    <property type="entry name" value="AB_hydrolase_sf"/>
</dbReference>
<dbReference type="EC" id="3.1.1.24" evidence="3"/>
<name>A0A6J4NQD6_9CHLR</name>